<accession>A0A7J8B2H0</accession>
<keyword evidence="2" id="KW-0812">Transmembrane</keyword>
<keyword evidence="2" id="KW-1133">Transmembrane helix</keyword>
<evidence type="ECO:0000313" key="3">
    <source>
        <dbReference type="EMBL" id="KAF6392560.1"/>
    </source>
</evidence>
<keyword evidence="2" id="KW-0472">Membrane</keyword>
<feature type="region of interest" description="Disordered" evidence="1">
    <location>
        <begin position="130"/>
        <end position="150"/>
    </location>
</feature>
<dbReference type="AlphaFoldDB" id="A0A7J8B2H0"/>
<proteinExistence type="predicted"/>
<dbReference type="Proteomes" id="UP000558488">
    <property type="component" value="Unassembled WGS sequence"/>
</dbReference>
<organism evidence="3 4">
    <name type="scientific">Pipistrellus kuhlii</name>
    <name type="common">Kuhl's pipistrelle</name>
    <dbReference type="NCBI Taxonomy" id="59472"/>
    <lineage>
        <taxon>Eukaryota</taxon>
        <taxon>Metazoa</taxon>
        <taxon>Chordata</taxon>
        <taxon>Craniata</taxon>
        <taxon>Vertebrata</taxon>
        <taxon>Euteleostomi</taxon>
        <taxon>Mammalia</taxon>
        <taxon>Eutheria</taxon>
        <taxon>Laurasiatheria</taxon>
        <taxon>Chiroptera</taxon>
        <taxon>Yangochiroptera</taxon>
        <taxon>Vespertilionidae</taxon>
        <taxon>Pipistrellus</taxon>
    </lineage>
</organism>
<feature type="transmembrane region" description="Helical" evidence="2">
    <location>
        <begin position="69"/>
        <end position="87"/>
    </location>
</feature>
<protein>
    <submittedName>
        <fullName evidence="3">Uncharacterized protein</fullName>
    </submittedName>
</protein>
<dbReference type="EMBL" id="JACAGB010000001">
    <property type="protein sequence ID" value="KAF6392560.1"/>
    <property type="molecule type" value="Genomic_DNA"/>
</dbReference>
<sequence length="203" mass="22976">MDNFLFFFLLAPFTVIFVYFLQSKISQLKRLLTFSFLLTEKARPIDIQKYKEGVACGDWAKTHSPTPPAVVILYQLLLILAPLRLLWARAQSVQIRRGGCHHSSTWQPQPPARGEPCVWYPPEGSGLRKWSETGSPRDLTSELLGPGKDHRRAPGHVRPCLIQIGWCGWLTGERHWRLASGKGLWEGYGRFGPILLSWTPAAS</sequence>
<evidence type="ECO:0000256" key="1">
    <source>
        <dbReference type="SAM" id="MobiDB-lite"/>
    </source>
</evidence>
<name>A0A7J8B2H0_PIPKU</name>
<comment type="caution">
    <text evidence="3">The sequence shown here is derived from an EMBL/GenBank/DDBJ whole genome shotgun (WGS) entry which is preliminary data.</text>
</comment>
<evidence type="ECO:0000313" key="4">
    <source>
        <dbReference type="Proteomes" id="UP000558488"/>
    </source>
</evidence>
<gene>
    <name evidence="3" type="ORF">mPipKuh1_007761</name>
</gene>
<evidence type="ECO:0000256" key="2">
    <source>
        <dbReference type="SAM" id="Phobius"/>
    </source>
</evidence>
<keyword evidence="4" id="KW-1185">Reference proteome</keyword>
<reference evidence="3 4" key="1">
    <citation type="journal article" date="2020" name="Nature">
        <title>Six reference-quality genomes reveal evolution of bat adaptations.</title>
        <authorList>
            <person name="Jebb D."/>
            <person name="Huang Z."/>
            <person name="Pippel M."/>
            <person name="Hughes G.M."/>
            <person name="Lavrichenko K."/>
            <person name="Devanna P."/>
            <person name="Winkler S."/>
            <person name="Jermiin L.S."/>
            <person name="Skirmuntt E.C."/>
            <person name="Katzourakis A."/>
            <person name="Burkitt-Gray L."/>
            <person name="Ray D.A."/>
            <person name="Sullivan K.A.M."/>
            <person name="Roscito J.G."/>
            <person name="Kirilenko B.M."/>
            <person name="Davalos L.M."/>
            <person name="Corthals A.P."/>
            <person name="Power M.L."/>
            <person name="Jones G."/>
            <person name="Ransome R.D."/>
            <person name="Dechmann D.K.N."/>
            <person name="Locatelli A.G."/>
            <person name="Puechmaille S.J."/>
            <person name="Fedrigo O."/>
            <person name="Jarvis E.D."/>
            <person name="Hiller M."/>
            <person name="Vernes S.C."/>
            <person name="Myers E.W."/>
            <person name="Teeling E.C."/>
        </authorList>
    </citation>
    <scope>NUCLEOTIDE SEQUENCE [LARGE SCALE GENOMIC DNA]</scope>
    <source>
        <strain evidence="3">MPipKuh1</strain>
        <tissue evidence="3">Flight muscle</tissue>
    </source>
</reference>